<evidence type="ECO:0000313" key="2">
    <source>
        <dbReference type="Proteomes" id="UP000568106"/>
    </source>
</evidence>
<evidence type="ECO:0000313" key="1">
    <source>
        <dbReference type="EMBL" id="MBB5318537.1"/>
    </source>
</evidence>
<dbReference type="Proteomes" id="UP000568106">
    <property type="component" value="Unassembled WGS sequence"/>
</dbReference>
<reference evidence="1" key="1">
    <citation type="submission" date="2020-08" db="EMBL/GenBank/DDBJ databases">
        <title>Genomic Encyclopedia of Type Strains, Phase IV (KMG-V): Genome sequencing to study the core and pangenomes of soil and plant-associated prokaryotes.</title>
        <authorList>
            <person name="Whitman W."/>
        </authorList>
    </citation>
    <scope>NUCLEOTIDE SEQUENCE [LARGE SCALE GENOMIC DNA]</scope>
    <source>
        <strain evidence="1">M8UP27</strain>
    </source>
</reference>
<name>A0A7W8MSN0_9BACT</name>
<dbReference type="AlphaFoldDB" id="A0A7W8MSN0"/>
<dbReference type="EMBL" id="JACHDY010000005">
    <property type="protein sequence ID" value="MBB5318537.1"/>
    <property type="molecule type" value="Genomic_DNA"/>
</dbReference>
<organism evidence="1 2">
    <name type="scientific">Tunturiibacter empetritectus</name>
    <dbReference type="NCBI Taxonomy" id="3069691"/>
    <lineage>
        <taxon>Bacteria</taxon>
        <taxon>Pseudomonadati</taxon>
        <taxon>Acidobacteriota</taxon>
        <taxon>Terriglobia</taxon>
        <taxon>Terriglobales</taxon>
        <taxon>Acidobacteriaceae</taxon>
        <taxon>Tunturiibacter</taxon>
    </lineage>
</organism>
<gene>
    <name evidence="1" type="ORF">HDF09_003236</name>
</gene>
<keyword evidence="2" id="KW-1185">Reference proteome</keyword>
<accession>A0A7W8MSN0</accession>
<comment type="caution">
    <text evidence="1">The sequence shown here is derived from an EMBL/GenBank/DDBJ whole genome shotgun (WGS) entry which is preliminary data.</text>
</comment>
<sequence length="188" mass="20401">MSHNSSLMFIKKDATCEKGAVLKVDASSVTIAQFDKKDVTIQIQDLLQVGEGGPHNLVFSARSSWSDVIGAKPGHAEALSITKKDGTKYTGRPVSVSGTEITLKGLTRNETLAKADIATIDYIRQKPLTDTEEYLAQEAPYLLLFSPKSYVVAMGLSPTLDVRLFDVSKPEDNSQVGCNQTKSEPPLK</sequence>
<proteinExistence type="predicted"/>
<protein>
    <submittedName>
        <fullName evidence="1">Uncharacterized protein</fullName>
    </submittedName>
</protein>